<protein>
    <recommendedName>
        <fullName evidence="16">Mercury(II) reductase</fullName>
    </recommendedName>
</protein>
<evidence type="ECO:0000313" key="15">
    <source>
        <dbReference type="Proteomes" id="UP000077255"/>
    </source>
</evidence>
<keyword evidence="3 9" id="KW-0274">FAD</keyword>
<dbReference type="GO" id="GO:0003955">
    <property type="term" value="F:NAD(P)H dehydrogenase (quinone) activity"/>
    <property type="evidence" value="ECO:0007669"/>
    <property type="project" value="TreeGrafter"/>
</dbReference>
<dbReference type="Pfam" id="PF07992">
    <property type="entry name" value="Pyr_redox_2"/>
    <property type="match status" value="1"/>
</dbReference>
<feature type="binding site" evidence="9">
    <location>
        <position position="200"/>
    </location>
    <ligand>
        <name>NAD(+)</name>
        <dbReference type="ChEBI" id="CHEBI:57540"/>
    </ligand>
</feature>
<feature type="binding site" evidence="9">
    <location>
        <position position="51"/>
    </location>
    <ligand>
        <name>FAD</name>
        <dbReference type="ChEBI" id="CHEBI:57692"/>
    </ligand>
</feature>
<dbReference type="GO" id="GO:0016668">
    <property type="term" value="F:oxidoreductase activity, acting on a sulfur group of donors, NAD(P) as acceptor"/>
    <property type="evidence" value="ECO:0007669"/>
    <property type="project" value="InterPro"/>
</dbReference>
<proteinExistence type="inferred from homology"/>
<evidence type="ECO:0000259" key="13">
    <source>
        <dbReference type="Pfam" id="PF07992"/>
    </source>
</evidence>
<keyword evidence="4" id="KW-0521">NADP</keyword>
<feature type="disulfide bond" description="Redox-active" evidence="10">
    <location>
        <begin position="42"/>
        <end position="47"/>
    </location>
</feature>
<dbReference type="PROSITE" id="PS00076">
    <property type="entry name" value="PYRIDINE_REDOX_1"/>
    <property type="match status" value="1"/>
</dbReference>
<feature type="binding site" evidence="9">
    <location>
        <position position="267"/>
    </location>
    <ligand>
        <name>NAD(+)</name>
        <dbReference type="ChEBI" id="CHEBI:57540"/>
    </ligand>
</feature>
<reference evidence="14 15" key="1">
    <citation type="submission" date="2016-02" db="EMBL/GenBank/DDBJ databases">
        <title>Complete genome sequencing and analysis of ATSB10, Dyella thiooxydans isolated from rhizosphere soil of sunflower (Helianthus annuus L.).</title>
        <authorList>
            <person name="Lee Y."/>
            <person name="Hwangbo K."/>
            <person name="Chung H."/>
            <person name="Yoo J."/>
            <person name="Kim K.Y."/>
            <person name="Sa T.M."/>
            <person name="Um Y."/>
            <person name="Madhaiyan M."/>
        </authorList>
    </citation>
    <scope>NUCLEOTIDE SEQUENCE [LARGE SCALE GENOMIC DNA]</scope>
    <source>
        <strain evidence="14 15">ATSB10</strain>
    </source>
</reference>
<accession>A0A160N3Q7</accession>
<dbReference type="Gene3D" id="3.30.390.30">
    <property type="match status" value="1"/>
</dbReference>
<keyword evidence="9" id="KW-0547">Nucleotide-binding</keyword>
<keyword evidence="9" id="KW-0520">NAD</keyword>
<evidence type="ECO:0000256" key="10">
    <source>
        <dbReference type="PIRSR" id="PIRSR000350-4"/>
    </source>
</evidence>
<dbReference type="Proteomes" id="UP000077255">
    <property type="component" value="Chromosome"/>
</dbReference>
<dbReference type="PANTHER" id="PTHR43014">
    <property type="entry name" value="MERCURIC REDUCTASE"/>
    <property type="match status" value="1"/>
</dbReference>
<keyword evidence="2 11" id="KW-0285">Flavoprotein</keyword>
<feature type="domain" description="FAD/NAD(P)-binding" evidence="13">
    <location>
        <begin position="5"/>
        <end position="321"/>
    </location>
</feature>
<gene>
    <name evidence="14" type="ORF">ATSB10_30460</name>
</gene>
<dbReference type="InterPro" id="IPR004099">
    <property type="entry name" value="Pyr_nucl-diS_OxRdtase_dimer"/>
</dbReference>
<evidence type="ECO:0000256" key="4">
    <source>
        <dbReference type="ARBA" id="ARBA00022857"/>
    </source>
</evidence>
<dbReference type="EMBL" id="CP014841">
    <property type="protein sequence ID" value="AND70500.1"/>
    <property type="molecule type" value="Genomic_DNA"/>
</dbReference>
<evidence type="ECO:0000313" key="14">
    <source>
        <dbReference type="EMBL" id="AND70500.1"/>
    </source>
</evidence>
<dbReference type="RefSeq" id="WP_063673526.1">
    <property type="nucleotide sequence ID" value="NZ_CP014841.1"/>
</dbReference>
<comment type="cofactor">
    <cofactor evidence="9">
        <name>FAD</name>
        <dbReference type="ChEBI" id="CHEBI:57692"/>
    </cofactor>
    <text evidence="9">Binds 1 FAD per subunit.</text>
</comment>
<dbReference type="InterPro" id="IPR016156">
    <property type="entry name" value="FAD/NAD-linked_Rdtase_dimer_sf"/>
</dbReference>
<sequence>MSTAYDSIVVGAGQAGPSLAGRLTDAGMRVALVERHWLGGTCVNTGCMPTKALVASAEVAHLARRSGDYGVVLEGPVGIDFPKVMARARKVTLDARGNLERWLGGMQGLTLLRGHARFVAADTLEVDGQAIRAPRIFLNVGGRAAVPALPGAQDIDYLTNTSILALDTLPEHLAVVGGSYIGLEFAQMFRRFGAQVTVIERQDRLIAREDEDVSAAIREILEAEGIAVRTGAECIAFAPHAGGATVKVDCRQGAPEVVASHVLLAMGRRPNTDDLGLDRAGVATDARGYITVDDTLATSVPGIWAMGDCNGRGAFTHTAYNDFEILAANLLDGDRRTLSQRVPGYALYIDPPLGRVGLTEAQARASGRPLRVSKRPMTRVGRAVERGQTQGFMKLVADAETKHVLGAAILGVSGDEAIHGVLDLMSADQPLDALRWAVPIHPTVSELWPTVVLGLQPAEDD</sequence>
<evidence type="ECO:0000259" key="12">
    <source>
        <dbReference type="Pfam" id="PF02852"/>
    </source>
</evidence>
<keyword evidence="7 11" id="KW-0676">Redox-active center</keyword>
<keyword evidence="6" id="KW-1015">Disulfide bond</keyword>
<evidence type="ECO:0000256" key="5">
    <source>
        <dbReference type="ARBA" id="ARBA00023002"/>
    </source>
</evidence>
<keyword evidence="5 11" id="KW-0560">Oxidoreductase</keyword>
<dbReference type="STRING" id="445710.ATSB10_30460"/>
<feature type="active site" description="Proton acceptor" evidence="8">
    <location>
        <position position="441"/>
    </location>
</feature>
<dbReference type="PRINTS" id="PR00411">
    <property type="entry name" value="PNDRDTASEI"/>
</dbReference>
<keyword evidence="15" id="KW-1185">Reference proteome</keyword>
<organism evidence="14 15">
    <name type="scientific">Dyella thiooxydans</name>
    <dbReference type="NCBI Taxonomy" id="445710"/>
    <lineage>
        <taxon>Bacteria</taxon>
        <taxon>Pseudomonadati</taxon>
        <taxon>Pseudomonadota</taxon>
        <taxon>Gammaproteobacteria</taxon>
        <taxon>Lysobacterales</taxon>
        <taxon>Rhodanobacteraceae</taxon>
        <taxon>Dyella</taxon>
    </lineage>
</organism>
<feature type="domain" description="Pyridine nucleotide-disulphide oxidoreductase dimerisation" evidence="12">
    <location>
        <begin position="346"/>
        <end position="449"/>
    </location>
</feature>
<dbReference type="Pfam" id="PF02852">
    <property type="entry name" value="Pyr_redox_dim"/>
    <property type="match status" value="1"/>
</dbReference>
<dbReference type="Gene3D" id="3.50.50.60">
    <property type="entry name" value="FAD/NAD(P)-binding domain"/>
    <property type="match status" value="2"/>
</dbReference>
<dbReference type="InterPro" id="IPR012999">
    <property type="entry name" value="Pyr_OxRdtase_I_AS"/>
</dbReference>
<dbReference type="PANTHER" id="PTHR43014:SF2">
    <property type="entry name" value="MERCURIC REDUCTASE"/>
    <property type="match status" value="1"/>
</dbReference>
<evidence type="ECO:0000256" key="9">
    <source>
        <dbReference type="PIRSR" id="PIRSR000350-3"/>
    </source>
</evidence>
<dbReference type="PRINTS" id="PR00368">
    <property type="entry name" value="FADPNR"/>
</dbReference>
<evidence type="ECO:0008006" key="16">
    <source>
        <dbReference type="Google" id="ProtNLM"/>
    </source>
</evidence>
<dbReference type="InterPro" id="IPR036188">
    <property type="entry name" value="FAD/NAD-bd_sf"/>
</dbReference>
<evidence type="ECO:0000256" key="3">
    <source>
        <dbReference type="ARBA" id="ARBA00022827"/>
    </source>
</evidence>
<dbReference type="KEGG" id="dtx:ATSB10_30460"/>
<dbReference type="InterPro" id="IPR001100">
    <property type="entry name" value="Pyr_nuc-diS_OxRdtase"/>
</dbReference>
<feature type="binding site" evidence="9">
    <location>
        <begin position="177"/>
        <end position="184"/>
    </location>
    <ligand>
        <name>NAD(+)</name>
        <dbReference type="ChEBI" id="CHEBI:57540"/>
    </ligand>
</feature>
<name>A0A160N3Q7_9GAMM</name>
<dbReference type="AlphaFoldDB" id="A0A160N3Q7"/>
<evidence type="ECO:0000256" key="11">
    <source>
        <dbReference type="RuleBase" id="RU003691"/>
    </source>
</evidence>
<dbReference type="PIRSF" id="PIRSF000350">
    <property type="entry name" value="Mercury_reductase_MerA"/>
    <property type="match status" value="1"/>
</dbReference>
<evidence type="ECO:0000256" key="1">
    <source>
        <dbReference type="ARBA" id="ARBA00007532"/>
    </source>
</evidence>
<dbReference type="GO" id="GO:0050660">
    <property type="term" value="F:flavin adenine dinucleotide binding"/>
    <property type="evidence" value="ECO:0007669"/>
    <property type="project" value="TreeGrafter"/>
</dbReference>
<evidence type="ECO:0000256" key="2">
    <source>
        <dbReference type="ARBA" id="ARBA00022630"/>
    </source>
</evidence>
<dbReference type="InterPro" id="IPR023753">
    <property type="entry name" value="FAD/NAD-binding_dom"/>
</dbReference>
<dbReference type="PATRIC" id="fig|445710.3.peg.3046"/>
<dbReference type="OrthoDB" id="6132190at2"/>
<dbReference type="SUPFAM" id="SSF51905">
    <property type="entry name" value="FAD/NAD(P)-binding domain"/>
    <property type="match status" value="1"/>
</dbReference>
<comment type="similarity">
    <text evidence="1 11">Belongs to the class-I pyridine nucleotide-disulfide oxidoreductase family.</text>
</comment>
<feature type="binding site" evidence="9">
    <location>
        <position position="308"/>
    </location>
    <ligand>
        <name>FAD</name>
        <dbReference type="ChEBI" id="CHEBI:57692"/>
    </ligand>
</feature>
<dbReference type="SUPFAM" id="SSF55424">
    <property type="entry name" value="FAD/NAD-linked reductases, dimerisation (C-terminal) domain"/>
    <property type="match status" value="1"/>
</dbReference>
<evidence type="ECO:0000256" key="6">
    <source>
        <dbReference type="ARBA" id="ARBA00023157"/>
    </source>
</evidence>
<evidence type="ECO:0000256" key="8">
    <source>
        <dbReference type="PIRSR" id="PIRSR000350-2"/>
    </source>
</evidence>
<dbReference type="NCBIfam" id="NF004992">
    <property type="entry name" value="PRK06370.1-4"/>
    <property type="match status" value="1"/>
</dbReference>
<evidence type="ECO:0000256" key="7">
    <source>
        <dbReference type="ARBA" id="ARBA00023284"/>
    </source>
</evidence>